<proteinExistence type="predicted"/>
<name>A0ABQ3I949_9BACT</name>
<reference evidence="4" key="1">
    <citation type="journal article" date="2019" name="Int. J. Syst. Evol. Microbiol.">
        <title>The Global Catalogue of Microorganisms (GCM) 10K type strain sequencing project: providing services to taxonomists for standard genome sequencing and annotation.</title>
        <authorList>
            <consortium name="The Broad Institute Genomics Platform"/>
            <consortium name="The Broad Institute Genome Sequencing Center for Infectious Disease"/>
            <person name="Wu L."/>
            <person name="Ma J."/>
        </authorList>
    </citation>
    <scope>NUCLEOTIDE SEQUENCE [LARGE SCALE GENOMIC DNA]</scope>
    <source>
        <strain evidence="4">CGMCC 1.15111</strain>
    </source>
</reference>
<accession>A0ABQ3I949</accession>
<protein>
    <recommendedName>
        <fullName evidence="5">Peptidase S74 domain-containing protein</fullName>
    </recommendedName>
</protein>
<dbReference type="RefSeq" id="WP_189631585.1">
    <property type="nucleotide sequence ID" value="NZ_BNAG01000005.1"/>
</dbReference>
<evidence type="ECO:0000256" key="1">
    <source>
        <dbReference type="SAM" id="Coils"/>
    </source>
</evidence>
<feature type="coiled-coil region" evidence="1">
    <location>
        <begin position="279"/>
        <end position="306"/>
    </location>
</feature>
<dbReference type="EMBL" id="BNAG01000005">
    <property type="protein sequence ID" value="GHE75018.1"/>
    <property type="molecule type" value="Genomic_DNA"/>
</dbReference>
<evidence type="ECO:0000256" key="2">
    <source>
        <dbReference type="SAM" id="SignalP"/>
    </source>
</evidence>
<keyword evidence="2" id="KW-0732">Signal</keyword>
<organism evidence="3 4">
    <name type="scientific">Roseivirga thermotolerans</name>
    <dbReference type="NCBI Taxonomy" id="1758176"/>
    <lineage>
        <taxon>Bacteria</taxon>
        <taxon>Pseudomonadati</taxon>
        <taxon>Bacteroidota</taxon>
        <taxon>Cytophagia</taxon>
        <taxon>Cytophagales</taxon>
        <taxon>Roseivirgaceae</taxon>
        <taxon>Roseivirga</taxon>
    </lineage>
</organism>
<evidence type="ECO:0008006" key="5">
    <source>
        <dbReference type="Google" id="ProtNLM"/>
    </source>
</evidence>
<feature type="signal peptide" evidence="2">
    <location>
        <begin position="1"/>
        <end position="20"/>
    </location>
</feature>
<keyword evidence="4" id="KW-1185">Reference proteome</keyword>
<feature type="chain" id="PRO_5045906864" description="Peptidase S74 domain-containing protein" evidence="2">
    <location>
        <begin position="21"/>
        <end position="309"/>
    </location>
</feature>
<gene>
    <name evidence="3" type="ORF">GCM10011340_34820</name>
</gene>
<dbReference type="Proteomes" id="UP000658258">
    <property type="component" value="Unassembled WGS sequence"/>
</dbReference>
<keyword evidence="1" id="KW-0175">Coiled coil</keyword>
<evidence type="ECO:0000313" key="4">
    <source>
        <dbReference type="Proteomes" id="UP000658258"/>
    </source>
</evidence>
<sequence>MRTRILIIACLMAVFTYSNAQDQTVDGDLYVEGGTTDQKLKITERSILRKVSSWGYTDHFLLNSSWASNYADYLYLGSAGNNAQTLNAGMILSESQGLLFGKGSVGGDGLSSVLFTISNTGDVDIPSGGLSADGLIKGTRQALLRVNDLSSGYSFTNAPDLWIDNTGSNPLYYAFGVTTAVGKVFSINNAGALVHNGTSFFGQKMIVDNDIESKKVKVTATPGTVPDYVFKPDYELRSLPELESYIKANSHLPNMPSAKEVEANGQDVGDMQLKLLEKIEELTLYIIEQNKKVLQLEQEILELKNKGKQ</sequence>
<evidence type="ECO:0000313" key="3">
    <source>
        <dbReference type="EMBL" id="GHE75018.1"/>
    </source>
</evidence>
<comment type="caution">
    <text evidence="3">The sequence shown here is derived from an EMBL/GenBank/DDBJ whole genome shotgun (WGS) entry which is preliminary data.</text>
</comment>